<dbReference type="AlphaFoldDB" id="A0AAV1VHL4"/>
<protein>
    <submittedName>
        <fullName evidence="1">Uncharacterized protein</fullName>
    </submittedName>
</protein>
<evidence type="ECO:0000313" key="1">
    <source>
        <dbReference type="EMBL" id="CAK7945278.1"/>
    </source>
</evidence>
<proteinExistence type="predicted"/>
<dbReference type="Proteomes" id="UP001162060">
    <property type="component" value="Unassembled WGS sequence"/>
</dbReference>
<accession>A0AAV1VHL4</accession>
<evidence type="ECO:0000313" key="2">
    <source>
        <dbReference type="Proteomes" id="UP001162060"/>
    </source>
</evidence>
<organism evidence="1 2">
    <name type="scientific">Peronospora matthiolae</name>
    <dbReference type="NCBI Taxonomy" id="2874970"/>
    <lineage>
        <taxon>Eukaryota</taxon>
        <taxon>Sar</taxon>
        <taxon>Stramenopiles</taxon>
        <taxon>Oomycota</taxon>
        <taxon>Peronosporomycetes</taxon>
        <taxon>Peronosporales</taxon>
        <taxon>Peronosporaceae</taxon>
        <taxon>Peronospora</taxon>
    </lineage>
</organism>
<comment type="caution">
    <text evidence="1">The sequence shown here is derived from an EMBL/GenBank/DDBJ whole genome shotgun (WGS) entry which is preliminary data.</text>
</comment>
<reference evidence="1" key="1">
    <citation type="submission" date="2024-01" db="EMBL/GenBank/DDBJ databases">
        <authorList>
            <person name="Webb A."/>
        </authorList>
    </citation>
    <scope>NUCLEOTIDE SEQUENCE</scope>
    <source>
        <strain evidence="1">Pm1</strain>
    </source>
</reference>
<name>A0AAV1VHL4_9STRA</name>
<gene>
    <name evidence="1" type="ORF">PM001_LOCUS30428</name>
</gene>
<dbReference type="EMBL" id="CAKLBY020000320">
    <property type="protein sequence ID" value="CAK7945278.1"/>
    <property type="molecule type" value="Genomic_DNA"/>
</dbReference>
<sequence>MRGENRLDLLDNVIRPSSDRGKDRAENAVDHLANDRDIFLYVSTVGISSGYLSASQGDFRALDEG</sequence>